<dbReference type="Proteomes" id="UP000321491">
    <property type="component" value="Unassembled WGS sequence"/>
</dbReference>
<organism evidence="1 2">
    <name type="scientific">Cerasibacillus quisquiliarum</name>
    <dbReference type="NCBI Taxonomy" id="227865"/>
    <lineage>
        <taxon>Bacteria</taxon>
        <taxon>Bacillati</taxon>
        <taxon>Bacillota</taxon>
        <taxon>Bacilli</taxon>
        <taxon>Bacillales</taxon>
        <taxon>Bacillaceae</taxon>
        <taxon>Cerasibacillus</taxon>
    </lineage>
</organism>
<dbReference type="PANTHER" id="PTHR36932:SF1">
    <property type="entry name" value="CAPSULAR POLYSACCHARIDE BIOSYNTHESIS PROTEIN"/>
    <property type="match status" value="1"/>
</dbReference>
<dbReference type="AlphaFoldDB" id="A0A511UU64"/>
<accession>A0A511UU64</accession>
<dbReference type="SUPFAM" id="SSF56801">
    <property type="entry name" value="Acetyl-CoA synthetase-like"/>
    <property type="match status" value="1"/>
</dbReference>
<dbReference type="EMBL" id="BJXW01000005">
    <property type="protein sequence ID" value="GEN30140.1"/>
    <property type="molecule type" value="Genomic_DNA"/>
</dbReference>
<protein>
    <submittedName>
        <fullName evidence="1">Capsular polysaccharide biosynthesis protein</fullName>
    </submittedName>
</protein>
<name>A0A511UU64_9BACI</name>
<dbReference type="PANTHER" id="PTHR36932">
    <property type="entry name" value="CAPSULAR POLYSACCHARIDE BIOSYNTHESIS PROTEIN"/>
    <property type="match status" value="1"/>
</dbReference>
<evidence type="ECO:0000313" key="2">
    <source>
        <dbReference type="Proteomes" id="UP000321491"/>
    </source>
</evidence>
<evidence type="ECO:0000313" key="1">
    <source>
        <dbReference type="EMBL" id="GEN30140.1"/>
    </source>
</evidence>
<gene>
    <name evidence="1" type="ORF">CQU01_03780</name>
</gene>
<keyword evidence="2" id="KW-1185">Reference proteome</keyword>
<reference evidence="1 2" key="1">
    <citation type="submission" date="2019-07" db="EMBL/GenBank/DDBJ databases">
        <title>Whole genome shotgun sequence of Cerasibacillus quisquiliarum NBRC 102429.</title>
        <authorList>
            <person name="Hosoyama A."/>
            <person name="Uohara A."/>
            <person name="Ohji S."/>
            <person name="Ichikawa N."/>
        </authorList>
    </citation>
    <scope>NUCLEOTIDE SEQUENCE [LARGE SCALE GENOMIC DNA]</scope>
    <source>
        <strain evidence="1 2">NBRC 102429</strain>
    </source>
</reference>
<dbReference type="InterPro" id="IPR042099">
    <property type="entry name" value="ANL_N_sf"/>
</dbReference>
<comment type="caution">
    <text evidence="1">The sequence shown here is derived from an EMBL/GenBank/DDBJ whole genome shotgun (WGS) entry which is preliminary data.</text>
</comment>
<proteinExistence type="predicted"/>
<sequence length="437" mass="50512">MLNTIRNKAFWTLDSIKNEFVRKAFYEIDKYYNMDSNSSEMHNYHEKTLNKLISHAVKTTKFYSGYKNAHELYDLPVVDKNVIRSKQDSFLSSMFSKKNLIQMSTSGSTGTPFTSFQNKEKKKRVNAETIFFNGKAGYKVGNNFIYLRSLNIKNKKSKLKQWIQNEKLIDVNNLDDQEIQSLLSQIKDYSKKESATMLSYASTYDALADYFQRKGIESIKDCKIHGIISTSEILYNSTRKQMMKVFGCDCLSRYANMENGILGQDTVLFPNSFILNEANYYIEILEFDSNEPVKDGELGRIVVTDLYNYAMPMIRYDTGDVGTFKLMNINGNNKKVISNFNGRKIDMIFDVNGNHISPHKISVAFWDIPGLKQFQFIQENAGKYRVLLIVDNYFGDTDLKNKLHRILGKEAIINFNKVQEIPTLNSGKRKYIINKTL</sequence>
<dbReference type="InterPro" id="IPR053158">
    <property type="entry name" value="CapK_Type1_Caps_Biosynth"/>
</dbReference>
<dbReference type="Gene3D" id="3.40.50.12780">
    <property type="entry name" value="N-terminal domain of ligase-like"/>
    <property type="match status" value="1"/>
</dbReference>